<feature type="domain" description="Phosphatidic acid phosphatase type 2/haloperoxidase" evidence="12">
    <location>
        <begin position="17"/>
        <end position="135"/>
    </location>
</feature>
<organism evidence="13">
    <name type="scientific">Hirondellea gigas</name>
    <dbReference type="NCBI Taxonomy" id="1518452"/>
    <lineage>
        <taxon>Eukaryota</taxon>
        <taxon>Metazoa</taxon>
        <taxon>Ecdysozoa</taxon>
        <taxon>Arthropoda</taxon>
        <taxon>Crustacea</taxon>
        <taxon>Multicrustacea</taxon>
        <taxon>Malacostraca</taxon>
        <taxon>Eumalacostraca</taxon>
        <taxon>Peracarida</taxon>
        <taxon>Amphipoda</taxon>
        <taxon>Amphilochidea</taxon>
        <taxon>Lysianassida</taxon>
        <taxon>Lysianassidira</taxon>
        <taxon>Lysianassoidea</taxon>
        <taxon>Lysianassidae</taxon>
        <taxon>Hirondellea</taxon>
    </lineage>
</organism>
<dbReference type="EC" id="3.6.1.43" evidence="11"/>
<comment type="similarity">
    <text evidence="3 11">Belongs to the dolichyldiphosphatase family.</text>
</comment>
<evidence type="ECO:0000313" key="13">
    <source>
        <dbReference type="EMBL" id="LAB68242.1"/>
    </source>
</evidence>
<dbReference type="PANTHER" id="PTHR11247">
    <property type="entry name" value="PALMITOYL-PROTEIN THIOESTERASE/DOLICHYLDIPHOSPHATASE 1"/>
    <property type="match status" value="1"/>
</dbReference>
<feature type="transmembrane region" description="Helical" evidence="11">
    <location>
        <begin position="120"/>
        <end position="142"/>
    </location>
</feature>
<feature type="transmembrane region" description="Helical" evidence="11">
    <location>
        <begin position="92"/>
        <end position="114"/>
    </location>
</feature>
<evidence type="ECO:0000259" key="12">
    <source>
        <dbReference type="SMART" id="SM00014"/>
    </source>
</evidence>
<evidence type="ECO:0000256" key="2">
    <source>
        <dbReference type="ARBA" id="ARBA00004922"/>
    </source>
</evidence>
<comment type="subcellular location">
    <subcellularLocation>
        <location evidence="1 11">Endoplasmic reticulum membrane</location>
        <topology evidence="1 11">Multi-pass membrane protein</topology>
    </subcellularLocation>
</comment>
<accession>A0A2P2I2I9</accession>
<comment type="function">
    <text evidence="9 11">Required for efficient N-glycosylation. Necessary for maintaining optimal levels of dolichol-linked oligosaccharides. Hydrolyzes dolichyl pyrophosphate at a very high rate and dolichyl monophosphate at a much lower rate. Does not act on phosphatidate.</text>
</comment>
<dbReference type="Pfam" id="PF01569">
    <property type="entry name" value="PAP2"/>
    <property type="match status" value="1"/>
</dbReference>
<evidence type="ECO:0000256" key="5">
    <source>
        <dbReference type="ARBA" id="ARBA00022801"/>
    </source>
</evidence>
<keyword evidence="5 11" id="KW-0378">Hydrolase</keyword>
<keyword evidence="7 11" id="KW-1133">Transmembrane helix</keyword>
<evidence type="ECO:0000256" key="7">
    <source>
        <dbReference type="ARBA" id="ARBA00022989"/>
    </source>
</evidence>
<dbReference type="Gene3D" id="1.20.144.10">
    <property type="entry name" value="Phosphatidic acid phosphatase type 2/haloperoxidase"/>
    <property type="match status" value="1"/>
</dbReference>
<feature type="transmembrane region" description="Helical" evidence="11">
    <location>
        <begin position="62"/>
        <end position="80"/>
    </location>
</feature>
<evidence type="ECO:0000256" key="1">
    <source>
        <dbReference type="ARBA" id="ARBA00004477"/>
    </source>
</evidence>
<dbReference type="GO" id="GO:0008610">
    <property type="term" value="P:lipid biosynthetic process"/>
    <property type="evidence" value="ECO:0007669"/>
    <property type="project" value="TreeGrafter"/>
</dbReference>
<keyword evidence="4 11" id="KW-0812">Transmembrane</keyword>
<proteinExistence type="evidence at transcript level"/>
<evidence type="ECO:0000256" key="10">
    <source>
        <dbReference type="ARBA" id="ARBA00047349"/>
    </source>
</evidence>
<dbReference type="GO" id="GO:0006487">
    <property type="term" value="P:protein N-linked glycosylation"/>
    <property type="evidence" value="ECO:0007669"/>
    <property type="project" value="UniProtKB-UniRule"/>
</dbReference>
<keyword evidence="6 11" id="KW-0256">Endoplasmic reticulum</keyword>
<dbReference type="InterPro" id="IPR036938">
    <property type="entry name" value="PAP2/HPO_sf"/>
</dbReference>
<dbReference type="InterPro" id="IPR000326">
    <property type="entry name" value="PAP2/HPO"/>
</dbReference>
<dbReference type="EMBL" id="IACF01002594">
    <property type="protein sequence ID" value="LAB68242.1"/>
    <property type="molecule type" value="mRNA"/>
</dbReference>
<evidence type="ECO:0000256" key="6">
    <source>
        <dbReference type="ARBA" id="ARBA00022824"/>
    </source>
</evidence>
<reference evidence="13" key="1">
    <citation type="journal article" date="2018" name="Biosci. Biotechnol. Biochem.">
        <title>Polysaccharide hydrolase of the hadal zone amphipods Hirondellea gigas.</title>
        <authorList>
            <person name="Kobayashi H."/>
            <person name="Nagahama T."/>
            <person name="Arai W."/>
            <person name="Sasagawa Y."/>
            <person name="Umeda M."/>
            <person name="Hayashi T."/>
            <person name="Nikaido I."/>
            <person name="Watanabe H."/>
            <person name="Oguri K."/>
            <person name="Kitazato H."/>
            <person name="Fujioka K."/>
            <person name="Kido Y."/>
            <person name="Takami H."/>
        </authorList>
    </citation>
    <scope>NUCLEOTIDE SEQUENCE</scope>
    <source>
        <tissue evidence="13">Whole body</tissue>
    </source>
</reference>
<sequence>MLVGCFTLILFRRDLHTISFLVGNGLCEGINLILKNIVKESRPMVRAYQYTDYGMPSSHSQMAWFFAAYTILFVLFRLHHNRDSVFEMLWKVSTLLSVVVMAALVMYSRVYLLYHSWAQVLVGAVLGVVLGVSWFAVVHLLLSPFFPIVVSMSVFELLMIRDTSLIPNILWFEYTNARTENRTRSRKLVPMKSQ</sequence>
<comment type="catalytic activity">
    <reaction evidence="10 11">
        <text>a di-trans,poly-cis-dolichyl diphosphate + H2O = a di-trans,poly-cis-dolichyl phosphate + phosphate + H(+)</text>
        <dbReference type="Rhea" id="RHEA:14385"/>
        <dbReference type="Rhea" id="RHEA-COMP:19498"/>
        <dbReference type="Rhea" id="RHEA-COMP:19506"/>
        <dbReference type="ChEBI" id="CHEBI:15377"/>
        <dbReference type="ChEBI" id="CHEBI:15378"/>
        <dbReference type="ChEBI" id="CHEBI:43474"/>
        <dbReference type="ChEBI" id="CHEBI:57497"/>
        <dbReference type="ChEBI" id="CHEBI:57683"/>
        <dbReference type="EC" id="3.6.1.43"/>
    </reaction>
</comment>
<dbReference type="SUPFAM" id="SSF48317">
    <property type="entry name" value="Acid phosphatase/Vanadium-dependent haloperoxidase"/>
    <property type="match status" value="1"/>
</dbReference>
<name>A0A2P2I2I9_9CRUS</name>
<dbReference type="GO" id="GO:0047874">
    <property type="term" value="F:dolichyldiphosphatase activity"/>
    <property type="evidence" value="ECO:0007669"/>
    <property type="project" value="UniProtKB-UniRule"/>
</dbReference>
<dbReference type="AlphaFoldDB" id="A0A2P2I2I9"/>
<dbReference type="FunFam" id="1.20.144.10:FF:000003">
    <property type="entry name" value="Dolichyldiphosphatase 1"/>
    <property type="match status" value="1"/>
</dbReference>
<dbReference type="UniPathway" id="UPA00378"/>
<dbReference type="SMART" id="SM00014">
    <property type="entry name" value="acidPPc"/>
    <property type="match status" value="1"/>
</dbReference>
<evidence type="ECO:0000256" key="11">
    <source>
        <dbReference type="RuleBase" id="RU367078"/>
    </source>
</evidence>
<evidence type="ECO:0000256" key="8">
    <source>
        <dbReference type="ARBA" id="ARBA00023136"/>
    </source>
</evidence>
<protein>
    <recommendedName>
        <fullName evidence="11">Dolichyldiphosphatase</fullName>
        <ecNumber evidence="11">3.6.1.43</ecNumber>
    </recommendedName>
</protein>
<evidence type="ECO:0000256" key="4">
    <source>
        <dbReference type="ARBA" id="ARBA00022692"/>
    </source>
</evidence>
<dbReference type="PANTHER" id="PTHR11247:SF1">
    <property type="entry name" value="DOLICHYLDIPHOSPHATASE 1"/>
    <property type="match status" value="1"/>
</dbReference>
<evidence type="ECO:0000256" key="3">
    <source>
        <dbReference type="ARBA" id="ARBA00005518"/>
    </source>
</evidence>
<dbReference type="GO" id="GO:0005789">
    <property type="term" value="C:endoplasmic reticulum membrane"/>
    <property type="evidence" value="ECO:0007669"/>
    <property type="project" value="UniProtKB-SubCell"/>
</dbReference>
<comment type="pathway">
    <text evidence="2 11">Protein modification; protein glycosylation.</text>
</comment>
<evidence type="ECO:0000256" key="9">
    <source>
        <dbReference type="ARBA" id="ARBA00024907"/>
    </source>
</evidence>
<keyword evidence="8 11" id="KW-0472">Membrane</keyword>